<reference evidence="2 3" key="1">
    <citation type="submission" date="2019-06" db="EMBL/GenBank/DDBJ databases">
        <title>Genomic Encyclopedia of Archaeal and Bacterial Type Strains, Phase II (KMG-II): from individual species to whole genera.</title>
        <authorList>
            <person name="Goeker M."/>
        </authorList>
    </citation>
    <scope>NUCLEOTIDE SEQUENCE [LARGE SCALE GENOMIC DNA]</scope>
    <source>
        <strain evidence="2 3">DSM 24789</strain>
    </source>
</reference>
<dbReference type="RefSeq" id="WP_089079667.1">
    <property type="nucleotide sequence ID" value="NZ_VFPJ01000001.1"/>
</dbReference>
<dbReference type="Proteomes" id="UP000320773">
    <property type="component" value="Unassembled WGS sequence"/>
</dbReference>
<comment type="caution">
    <text evidence="2">The sequence shown here is derived from an EMBL/GenBank/DDBJ whole genome shotgun (WGS) entry which is preliminary data.</text>
</comment>
<protein>
    <recommendedName>
        <fullName evidence="4">Lipoprotein</fullName>
    </recommendedName>
</protein>
<evidence type="ECO:0000313" key="3">
    <source>
        <dbReference type="Proteomes" id="UP000320773"/>
    </source>
</evidence>
<accession>A0A543G2S9</accession>
<dbReference type="PROSITE" id="PS51257">
    <property type="entry name" value="PROKAR_LIPOPROTEIN"/>
    <property type="match status" value="1"/>
</dbReference>
<keyword evidence="1" id="KW-0732">Signal</keyword>
<feature type="chain" id="PRO_5022044897" description="Lipoprotein" evidence="1">
    <location>
        <begin position="24"/>
        <end position="164"/>
    </location>
</feature>
<gene>
    <name evidence="2" type="ORF">BC670_1284</name>
</gene>
<dbReference type="AlphaFoldDB" id="A0A543G2S9"/>
<name>A0A543G2S9_9FLAO</name>
<proteinExistence type="predicted"/>
<sequence>MKTLTFVLFSFLVCSCKSTSTNATNQNTMTTKEPVANATATQQQQDFKLVYTANSRGSFFKIEIANQSIQIVNSRDEFEKPKIFALSDADWQNIVSEVKLLQYNEIATYKAPSQARFYDGAGIGKFVITLENETYTSKDFDAGNPPVALSKVVSLMISLSNNKQ</sequence>
<feature type="signal peptide" evidence="1">
    <location>
        <begin position="1"/>
        <end position="23"/>
    </location>
</feature>
<evidence type="ECO:0000256" key="1">
    <source>
        <dbReference type="SAM" id="SignalP"/>
    </source>
</evidence>
<evidence type="ECO:0000313" key="2">
    <source>
        <dbReference type="EMBL" id="TQM40400.1"/>
    </source>
</evidence>
<evidence type="ECO:0008006" key="4">
    <source>
        <dbReference type="Google" id="ProtNLM"/>
    </source>
</evidence>
<organism evidence="2 3">
    <name type="scientific">Flavobacterium branchiophilum</name>
    <dbReference type="NCBI Taxonomy" id="55197"/>
    <lineage>
        <taxon>Bacteria</taxon>
        <taxon>Pseudomonadati</taxon>
        <taxon>Bacteroidota</taxon>
        <taxon>Flavobacteriia</taxon>
        <taxon>Flavobacteriales</taxon>
        <taxon>Flavobacteriaceae</taxon>
        <taxon>Flavobacterium</taxon>
    </lineage>
</organism>
<dbReference type="EMBL" id="VFPJ01000001">
    <property type="protein sequence ID" value="TQM40400.1"/>
    <property type="molecule type" value="Genomic_DNA"/>
</dbReference>